<evidence type="ECO:0000256" key="6">
    <source>
        <dbReference type="ARBA" id="ARBA00069940"/>
    </source>
</evidence>
<dbReference type="PANTHER" id="PTHR42687">
    <property type="entry name" value="L-THREONINE 3-DEHYDROGENASE"/>
    <property type="match status" value="1"/>
</dbReference>
<evidence type="ECO:0000256" key="1">
    <source>
        <dbReference type="ARBA" id="ARBA00007637"/>
    </source>
</evidence>
<proteinExistence type="inferred from homology"/>
<protein>
    <recommendedName>
        <fullName evidence="6">L-threonine 3-dehydrogenase, mitochondrial</fullName>
        <ecNumber evidence="5">1.1.1.103</ecNumber>
    </recommendedName>
</protein>
<dbReference type="EC" id="1.1.1.103" evidence="5"/>
<comment type="catalytic activity">
    <reaction evidence="2">
        <text>L-threonine + NAD(+) = (2S)-2-amino-3-oxobutanoate + NADH + H(+)</text>
        <dbReference type="Rhea" id="RHEA:13161"/>
        <dbReference type="ChEBI" id="CHEBI:15378"/>
        <dbReference type="ChEBI" id="CHEBI:57540"/>
        <dbReference type="ChEBI" id="CHEBI:57926"/>
        <dbReference type="ChEBI" id="CHEBI:57945"/>
        <dbReference type="ChEBI" id="CHEBI:78948"/>
        <dbReference type="EC" id="1.1.1.103"/>
    </reaction>
</comment>
<dbReference type="GO" id="GO:0006567">
    <property type="term" value="P:L-threonine catabolic process"/>
    <property type="evidence" value="ECO:0007669"/>
    <property type="project" value="TreeGrafter"/>
</dbReference>
<evidence type="ECO:0000256" key="2">
    <source>
        <dbReference type="ARBA" id="ARBA00050613"/>
    </source>
</evidence>
<dbReference type="FunFam" id="3.40.50.720:FF:000077">
    <property type="entry name" value="L-threonine 3-dehydrogenase, mitochondrial"/>
    <property type="match status" value="1"/>
</dbReference>
<dbReference type="SUPFAM" id="SSF51735">
    <property type="entry name" value="NAD(P)-binding Rossmann-fold domains"/>
    <property type="match status" value="1"/>
</dbReference>
<comment type="pathway">
    <text evidence="4">Amino-acid degradation; L-threonine degradation via oxydo-reductase pathway; glycine from L-threonine: step 1/2.</text>
</comment>
<accession>A0A9Q1BUL1</accession>
<organism evidence="8 9">
    <name type="scientific">Holothuria leucospilota</name>
    <name type="common">Black long sea cucumber</name>
    <name type="synonym">Mertensiothuria leucospilota</name>
    <dbReference type="NCBI Taxonomy" id="206669"/>
    <lineage>
        <taxon>Eukaryota</taxon>
        <taxon>Metazoa</taxon>
        <taxon>Echinodermata</taxon>
        <taxon>Eleutherozoa</taxon>
        <taxon>Echinozoa</taxon>
        <taxon>Holothuroidea</taxon>
        <taxon>Aspidochirotacea</taxon>
        <taxon>Aspidochirotida</taxon>
        <taxon>Holothuriidae</taxon>
        <taxon>Holothuria</taxon>
    </lineage>
</organism>
<evidence type="ECO:0000256" key="3">
    <source>
        <dbReference type="ARBA" id="ARBA00059023"/>
    </source>
</evidence>
<keyword evidence="9" id="KW-1185">Reference proteome</keyword>
<reference evidence="8" key="1">
    <citation type="submission" date="2021-10" db="EMBL/GenBank/DDBJ databases">
        <title>Tropical sea cucumber genome reveals ecological adaptation and Cuvierian tubules defense mechanism.</title>
        <authorList>
            <person name="Chen T."/>
        </authorList>
    </citation>
    <scope>NUCLEOTIDE SEQUENCE</scope>
    <source>
        <strain evidence="8">Nanhai2018</strain>
        <tissue evidence="8">Muscle</tissue>
    </source>
</reference>
<evidence type="ECO:0000259" key="7">
    <source>
        <dbReference type="Pfam" id="PF01370"/>
    </source>
</evidence>
<name>A0A9Q1BUL1_HOLLE</name>
<dbReference type="Pfam" id="PF01370">
    <property type="entry name" value="Epimerase"/>
    <property type="match status" value="1"/>
</dbReference>
<comment type="similarity">
    <text evidence="1">Belongs to the NAD(P)-dependent epimerase/dehydratase family.</text>
</comment>
<evidence type="ECO:0000256" key="5">
    <source>
        <dbReference type="ARBA" id="ARBA00066604"/>
    </source>
</evidence>
<dbReference type="Gene3D" id="3.40.50.720">
    <property type="entry name" value="NAD(P)-binding Rossmann-like Domain"/>
    <property type="match status" value="1"/>
</dbReference>
<feature type="domain" description="NAD-dependent epimerase/dehydratase" evidence="7">
    <location>
        <begin position="47"/>
        <end position="282"/>
    </location>
</feature>
<gene>
    <name evidence="8" type="ORF">HOLleu_22941</name>
</gene>
<dbReference type="OrthoDB" id="10058185at2759"/>
<dbReference type="EMBL" id="JAIZAY010000011">
    <property type="protein sequence ID" value="KAJ8032871.1"/>
    <property type="molecule type" value="Genomic_DNA"/>
</dbReference>
<comment type="function">
    <text evidence="3">Catalyzes the NAD(+)-dependent oxidation of L-threonine to 2-amino-3-ketobutyrate, mediating L-threonine catabolism.</text>
</comment>
<dbReference type="AlphaFoldDB" id="A0A9Q1BUL1"/>
<dbReference type="Proteomes" id="UP001152320">
    <property type="component" value="Chromosome 11"/>
</dbReference>
<evidence type="ECO:0000256" key="4">
    <source>
        <dbReference type="ARBA" id="ARBA00060557"/>
    </source>
</evidence>
<dbReference type="InterPro" id="IPR036291">
    <property type="entry name" value="NAD(P)-bd_dom_sf"/>
</dbReference>
<dbReference type="InterPro" id="IPR001509">
    <property type="entry name" value="Epimerase_deHydtase"/>
</dbReference>
<evidence type="ECO:0000313" key="8">
    <source>
        <dbReference type="EMBL" id="KAJ8032871.1"/>
    </source>
</evidence>
<comment type="caution">
    <text evidence="8">The sequence shown here is derived from an EMBL/GenBank/DDBJ whole genome shotgun (WGS) entry which is preliminary data.</text>
</comment>
<dbReference type="InterPro" id="IPR051225">
    <property type="entry name" value="NAD(P)_epim/dehydratase"/>
</dbReference>
<dbReference type="GO" id="GO:0008743">
    <property type="term" value="F:L-threonine 3-dehydrogenase activity"/>
    <property type="evidence" value="ECO:0007669"/>
    <property type="project" value="UniProtKB-EC"/>
</dbReference>
<dbReference type="PANTHER" id="PTHR42687:SF1">
    <property type="entry name" value="L-THREONINE 3-DEHYDROGENASE, MITOCHONDRIAL"/>
    <property type="match status" value="1"/>
</dbReference>
<dbReference type="CDD" id="cd05272">
    <property type="entry name" value="TDH_SDR_e"/>
    <property type="match status" value="1"/>
</dbReference>
<sequence length="370" mass="41769">MNTLARQLITRTLIAPSMAVRGWACPLSTTSKRFQSYQSTDVDHPRILITGALGQLGQGLSRLLKKKYGDDNVVMSDIVRASRDLTETGPYHFVDVLDFRNIQEVIVNQNIDWVVHFSALLSAVGEKDVPLAIKVNIQGLHNIMELAKMYNLRIFCPSTIGAFGPESPKHRTPDQTVMKPKTIYGVSKVHTELLGEYYHHKFGVDFRCLRLPGVISGDVPAGGGTTDYAVEIFDHALQFGKYECYLKQDATLPMIYVDDCLRGISEMLEAPEQILSQRTYNINAIAFSPEEVADELRKYVPRLDMEYRPDERQAIADSWPTSLDDSNARRDWGWNHHYDMEELVRTMIDVVSKRLGISTKADSQSTIGLQ</sequence>
<evidence type="ECO:0000313" key="9">
    <source>
        <dbReference type="Proteomes" id="UP001152320"/>
    </source>
</evidence>